<feature type="non-terminal residue" evidence="1">
    <location>
        <position position="1"/>
    </location>
</feature>
<organism evidence="1 2">
    <name type="scientific">Klebsiella pneumoniae</name>
    <dbReference type="NCBI Taxonomy" id="573"/>
    <lineage>
        <taxon>Bacteria</taxon>
        <taxon>Pseudomonadati</taxon>
        <taxon>Pseudomonadota</taxon>
        <taxon>Gammaproteobacteria</taxon>
        <taxon>Enterobacterales</taxon>
        <taxon>Enterobacteriaceae</taxon>
        <taxon>Klebsiella/Raoultella group</taxon>
        <taxon>Klebsiella</taxon>
        <taxon>Klebsiella pneumoniae complex</taxon>
    </lineage>
</organism>
<dbReference type="EMBL" id="JAUUIA010001010">
    <property type="protein sequence ID" value="MDP0971633.1"/>
    <property type="molecule type" value="Genomic_DNA"/>
</dbReference>
<feature type="non-terminal residue" evidence="1">
    <location>
        <position position="82"/>
    </location>
</feature>
<reference evidence="1" key="1">
    <citation type="submission" date="2023-07" db="EMBL/GenBank/DDBJ databases">
        <authorList>
            <person name="Peng Z."/>
        </authorList>
    </citation>
    <scope>NUCLEOTIDE SEQUENCE</scope>
    <source>
        <strain evidence="1">KP219</strain>
    </source>
</reference>
<proteinExistence type="predicted"/>
<dbReference type="AlphaFoldDB" id="A0AAW8AQ20"/>
<protein>
    <submittedName>
        <fullName evidence="1">Uncharacterized protein</fullName>
    </submittedName>
</protein>
<accession>A0AAW8AQ20</accession>
<dbReference type="RefSeq" id="WP_305202667.1">
    <property type="nucleotide sequence ID" value="NZ_JAUUIA010001010.1"/>
</dbReference>
<sequence length="82" mass="9612">DFLLGRNPVERVGLDKFIEELERRYDDVIVLSFMNSDFLSFCNIIEEIALNSLREALGLKMNKEIIEEYSSAGYKRQEYLSN</sequence>
<evidence type="ECO:0000313" key="2">
    <source>
        <dbReference type="Proteomes" id="UP001244490"/>
    </source>
</evidence>
<evidence type="ECO:0000313" key="1">
    <source>
        <dbReference type="EMBL" id="MDP0971633.1"/>
    </source>
</evidence>
<dbReference type="Proteomes" id="UP001244490">
    <property type="component" value="Unassembled WGS sequence"/>
</dbReference>
<comment type="caution">
    <text evidence="1">The sequence shown here is derived from an EMBL/GenBank/DDBJ whole genome shotgun (WGS) entry which is preliminary data.</text>
</comment>
<name>A0AAW8AQ20_KLEPN</name>
<gene>
    <name evidence="1" type="ORF">Q6294_32335</name>
</gene>